<protein>
    <submittedName>
        <fullName evidence="6">Helix-turn-helix domain-containing protein</fullName>
    </submittedName>
</protein>
<dbReference type="Proteomes" id="UP001305928">
    <property type="component" value="Chromosome"/>
</dbReference>
<dbReference type="RefSeq" id="WP_318644335.1">
    <property type="nucleotide sequence ID" value="NZ_CP137892.1"/>
</dbReference>
<evidence type="ECO:0000313" key="7">
    <source>
        <dbReference type="Proteomes" id="UP001305928"/>
    </source>
</evidence>
<keyword evidence="1" id="KW-0805">Transcription regulation</keyword>
<evidence type="ECO:0000256" key="2">
    <source>
        <dbReference type="ARBA" id="ARBA00023125"/>
    </source>
</evidence>
<keyword evidence="7" id="KW-1185">Reference proteome</keyword>
<name>A0ABZ0PWA2_9PSED</name>
<evidence type="ECO:0000256" key="3">
    <source>
        <dbReference type="ARBA" id="ARBA00023163"/>
    </source>
</evidence>
<accession>A0ABZ0PWA2</accession>
<sequence>MERVSFEGRNCSLARSLDILGDWWNVLIVREALWGTTKFDEFQRNLGMSKSILSKRLKLLLEHEVLRKQNQGGSVDYYLTEKGQEVNTIIMSMLQWGDRWYPHEEGPPVLLVNKKTGLPLTRARFYDQEGNEVSPNDVGICDGPGANAQTRERIRQIHQKKSRA</sequence>
<dbReference type="SUPFAM" id="SSF46785">
    <property type="entry name" value="Winged helix' DNA-binding domain"/>
    <property type="match status" value="1"/>
</dbReference>
<feature type="domain" description="HTH hxlR-type" evidence="5">
    <location>
        <begin position="11"/>
        <end position="105"/>
    </location>
</feature>
<organism evidence="6 7">
    <name type="scientific">Pseudomonas benzenivorans</name>
    <dbReference type="NCBI Taxonomy" id="556533"/>
    <lineage>
        <taxon>Bacteria</taxon>
        <taxon>Pseudomonadati</taxon>
        <taxon>Pseudomonadota</taxon>
        <taxon>Gammaproteobacteria</taxon>
        <taxon>Pseudomonadales</taxon>
        <taxon>Pseudomonadaceae</taxon>
        <taxon>Pseudomonas</taxon>
    </lineage>
</organism>
<dbReference type="Pfam" id="PF01638">
    <property type="entry name" value="HxlR"/>
    <property type="match status" value="1"/>
</dbReference>
<dbReference type="InterPro" id="IPR036388">
    <property type="entry name" value="WH-like_DNA-bd_sf"/>
</dbReference>
<reference evidence="6 7" key="1">
    <citation type="submission" date="2023-11" db="EMBL/GenBank/DDBJ databases">
        <title>Complete genome of Pseudomonas benzenivorans BA3361.</title>
        <authorList>
            <person name="Shin S.Y."/>
            <person name="Song J."/>
            <person name="Kang H."/>
        </authorList>
    </citation>
    <scope>NUCLEOTIDE SEQUENCE [LARGE SCALE GENOMIC DNA]</scope>
    <source>
        <strain evidence="6 7">HNIBRBA3361</strain>
    </source>
</reference>
<evidence type="ECO:0000313" key="6">
    <source>
        <dbReference type="EMBL" id="WPC05164.1"/>
    </source>
</evidence>
<feature type="region of interest" description="Disordered" evidence="4">
    <location>
        <begin position="142"/>
        <end position="164"/>
    </location>
</feature>
<keyword evidence="2" id="KW-0238">DNA-binding</keyword>
<dbReference type="InterPro" id="IPR002577">
    <property type="entry name" value="HTH_HxlR"/>
</dbReference>
<gene>
    <name evidence="6" type="ORF">SBP02_20800</name>
</gene>
<dbReference type="InterPro" id="IPR036390">
    <property type="entry name" value="WH_DNA-bd_sf"/>
</dbReference>
<keyword evidence="3" id="KW-0804">Transcription</keyword>
<evidence type="ECO:0000256" key="4">
    <source>
        <dbReference type="SAM" id="MobiDB-lite"/>
    </source>
</evidence>
<dbReference type="PROSITE" id="PS51118">
    <property type="entry name" value="HTH_HXLR"/>
    <property type="match status" value="1"/>
</dbReference>
<dbReference type="EMBL" id="CP137892">
    <property type="protein sequence ID" value="WPC05164.1"/>
    <property type="molecule type" value="Genomic_DNA"/>
</dbReference>
<dbReference type="PANTHER" id="PTHR33204:SF18">
    <property type="entry name" value="TRANSCRIPTIONAL REGULATORY PROTEIN"/>
    <property type="match status" value="1"/>
</dbReference>
<dbReference type="PANTHER" id="PTHR33204">
    <property type="entry name" value="TRANSCRIPTIONAL REGULATOR, MARR FAMILY"/>
    <property type="match status" value="1"/>
</dbReference>
<dbReference type="Gene3D" id="1.10.10.10">
    <property type="entry name" value="Winged helix-like DNA-binding domain superfamily/Winged helix DNA-binding domain"/>
    <property type="match status" value="1"/>
</dbReference>
<proteinExistence type="predicted"/>
<evidence type="ECO:0000256" key="1">
    <source>
        <dbReference type="ARBA" id="ARBA00023015"/>
    </source>
</evidence>
<evidence type="ECO:0000259" key="5">
    <source>
        <dbReference type="PROSITE" id="PS51118"/>
    </source>
</evidence>